<keyword evidence="4" id="KW-1185">Reference proteome</keyword>
<dbReference type="InterPro" id="IPR032710">
    <property type="entry name" value="NTF2-like_dom_sf"/>
</dbReference>
<dbReference type="InterPro" id="IPR027843">
    <property type="entry name" value="DUF4440"/>
</dbReference>
<feature type="chain" id="PRO_5031496769" evidence="1">
    <location>
        <begin position="21"/>
        <end position="163"/>
    </location>
</feature>
<dbReference type="Proteomes" id="UP000529946">
    <property type="component" value="Unassembled WGS sequence"/>
</dbReference>
<name>A0A7W6JEF4_9CAUL</name>
<protein>
    <submittedName>
        <fullName evidence="3">Ketosteroid isomerase-like protein</fullName>
    </submittedName>
</protein>
<dbReference type="RefSeq" id="WP_183203824.1">
    <property type="nucleotide sequence ID" value="NZ_BAAAER010000001.1"/>
</dbReference>
<evidence type="ECO:0000313" key="3">
    <source>
        <dbReference type="EMBL" id="MBB4082648.1"/>
    </source>
</evidence>
<evidence type="ECO:0000256" key="1">
    <source>
        <dbReference type="SAM" id="SignalP"/>
    </source>
</evidence>
<evidence type="ECO:0000313" key="4">
    <source>
        <dbReference type="Proteomes" id="UP000529946"/>
    </source>
</evidence>
<dbReference type="AlphaFoldDB" id="A0A7W6JEF4"/>
<sequence length="163" mass="17998">MPIIALLAALALQTPGVVIPAEPALTEAIAARDAAIFSVMFDQCDPPALADLVTDDLEFYHDRGGAMFTRRTFVEDYDRNCNARKAPDSWRSRRELVPGTLKVYAIPDYGAVAEGTHQFYERQGDGPEALAGRARFSVLWKLEPDGQWRMARAFSIDHAAASE</sequence>
<dbReference type="SUPFAM" id="SSF54427">
    <property type="entry name" value="NTF2-like"/>
    <property type="match status" value="1"/>
</dbReference>
<dbReference type="Pfam" id="PF14534">
    <property type="entry name" value="DUF4440"/>
    <property type="match status" value="1"/>
</dbReference>
<accession>A0A7W6JEF4</accession>
<feature type="signal peptide" evidence="1">
    <location>
        <begin position="1"/>
        <end position="20"/>
    </location>
</feature>
<gene>
    <name evidence="3" type="ORF">GGR12_001514</name>
</gene>
<evidence type="ECO:0000259" key="2">
    <source>
        <dbReference type="Pfam" id="PF14534"/>
    </source>
</evidence>
<dbReference type="EMBL" id="JACIDM010000002">
    <property type="protein sequence ID" value="MBB4082648.1"/>
    <property type="molecule type" value="Genomic_DNA"/>
</dbReference>
<dbReference type="GO" id="GO:0016853">
    <property type="term" value="F:isomerase activity"/>
    <property type="evidence" value="ECO:0007669"/>
    <property type="project" value="UniProtKB-KW"/>
</dbReference>
<organism evidence="3 4">
    <name type="scientific">Brevundimonas lenta</name>
    <dbReference type="NCBI Taxonomy" id="424796"/>
    <lineage>
        <taxon>Bacteria</taxon>
        <taxon>Pseudomonadati</taxon>
        <taxon>Pseudomonadota</taxon>
        <taxon>Alphaproteobacteria</taxon>
        <taxon>Caulobacterales</taxon>
        <taxon>Caulobacteraceae</taxon>
        <taxon>Brevundimonas</taxon>
    </lineage>
</organism>
<keyword evidence="3" id="KW-0413">Isomerase</keyword>
<reference evidence="3 4" key="1">
    <citation type="submission" date="2020-08" db="EMBL/GenBank/DDBJ databases">
        <title>Genomic Encyclopedia of Type Strains, Phase IV (KMG-IV): sequencing the most valuable type-strain genomes for metagenomic binning, comparative biology and taxonomic classification.</title>
        <authorList>
            <person name="Goeker M."/>
        </authorList>
    </citation>
    <scope>NUCLEOTIDE SEQUENCE [LARGE SCALE GENOMIC DNA]</scope>
    <source>
        <strain evidence="3 4">DSM 23960</strain>
    </source>
</reference>
<feature type="domain" description="DUF4440" evidence="2">
    <location>
        <begin position="41"/>
        <end position="150"/>
    </location>
</feature>
<proteinExistence type="predicted"/>
<comment type="caution">
    <text evidence="3">The sequence shown here is derived from an EMBL/GenBank/DDBJ whole genome shotgun (WGS) entry which is preliminary data.</text>
</comment>
<dbReference type="Gene3D" id="3.10.450.50">
    <property type="match status" value="1"/>
</dbReference>
<keyword evidence="1" id="KW-0732">Signal</keyword>